<evidence type="ECO:0000313" key="1">
    <source>
        <dbReference type="EMBL" id="WNL33777.1"/>
    </source>
</evidence>
<dbReference type="RefSeq" id="WP_390871157.1">
    <property type="nucleotide sequence ID" value="NZ_CP128652.1"/>
</dbReference>
<dbReference type="AlphaFoldDB" id="A0AA96DU94"/>
<dbReference type="Proteomes" id="UP001305220">
    <property type="component" value="Chromosome"/>
</dbReference>
<sequence length="325" mass="39446">MDRKLVSNLLGISEKSYYRWKEDRAIFKLLEMYFSDKNIEEFLNTGKIQKFENIKFVMDKYLFQLQTTYLNSFLESKSLLNEAHVHDEFRDFYFNFLTNFGKIDFPFNINVLGFQSLLIHYLFQYQMKIIKEDLSKDKINQRLVDFKFEIDEAISSSLSEQDREKIEKIKQNFQEDSLKDEFKEDVFSNNERNFEGIMLHFFTFNNWDNDMSYFLELVKKDEFDYFINSNNNELLYQAIGYLVYSYYQKLNMRDKLDLIYSTYHYFIANKNLISKENIKKHILDRVNDPKAFKEIDDKLSNYYMNSPFPKILTNNFDIDSENEEI</sequence>
<proteinExistence type="predicted"/>
<reference evidence="1" key="1">
    <citation type="submission" date="2023-09" db="EMBL/GenBank/DDBJ databases">
        <title>Arcobacter tbilisiensis sp. nov. isolated from chicken meat in Tbilisi, Georgia.</title>
        <authorList>
            <person name="Matthias R."/>
            <person name="Zautner A.E."/>
        </authorList>
    </citation>
    <scope>NUCLEOTIDE SEQUENCE</scope>
    <source>
        <strain evidence="1">LEO 62</strain>
    </source>
</reference>
<accession>A0AA96DU94</accession>
<gene>
    <name evidence="1" type="ORF">RMP68_09795</name>
</gene>
<name>A0AA96DU94_9BACT</name>
<organism evidence="1">
    <name type="scientific">Arcobacter cryaerophilus gv. pseudocryaerophilus</name>
    <dbReference type="NCBI Taxonomy" id="2933791"/>
    <lineage>
        <taxon>Bacteria</taxon>
        <taxon>Pseudomonadati</taxon>
        <taxon>Campylobacterota</taxon>
        <taxon>Epsilonproteobacteria</taxon>
        <taxon>Campylobacterales</taxon>
        <taxon>Arcobacteraceae</taxon>
        <taxon>Aliarcobacter</taxon>
    </lineage>
</organism>
<dbReference type="EMBL" id="CP134856">
    <property type="protein sequence ID" value="WNL33777.1"/>
    <property type="molecule type" value="Genomic_DNA"/>
</dbReference>
<protein>
    <submittedName>
        <fullName evidence="1">Uncharacterized protein</fullName>
    </submittedName>
</protein>